<evidence type="ECO:0000256" key="2">
    <source>
        <dbReference type="ARBA" id="ARBA00022448"/>
    </source>
</evidence>
<feature type="transmembrane region" description="Helical" evidence="7">
    <location>
        <begin position="73"/>
        <end position="98"/>
    </location>
</feature>
<dbReference type="KEGG" id="bpro:PMF13cell1_05367"/>
<gene>
    <name evidence="9" type="primary">sugA_3</name>
    <name evidence="9" type="ORF">PMF13cell1_05367</name>
</gene>
<evidence type="ECO:0000256" key="4">
    <source>
        <dbReference type="ARBA" id="ARBA00022692"/>
    </source>
</evidence>
<evidence type="ECO:0000256" key="1">
    <source>
        <dbReference type="ARBA" id="ARBA00004651"/>
    </source>
</evidence>
<comment type="subcellular location">
    <subcellularLocation>
        <location evidence="1 7">Cell membrane</location>
        <topology evidence="1 7">Multi-pass membrane protein</topology>
    </subcellularLocation>
</comment>
<name>A0A4P6M840_9FIRM</name>
<dbReference type="Proteomes" id="UP000289794">
    <property type="component" value="Chromosome"/>
</dbReference>
<feature type="transmembrane region" description="Helical" evidence="7">
    <location>
        <begin position="163"/>
        <end position="185"/>
    </location>
</feature>
<dbReference type="CDD" id="cd06261">
    <property type="entry name" value="TM_PBP2"/>
    <property type="match status" value="1"/>
</dbReference>
<dbReference type="RefSeq" id="WP_130182734.1">
    <property type="nucleotide sequence ID" value="NZ_CP035945.1"/>
</dbReference>
<dbReference type="AlphaFoldDB" id="A0A4P6M840"/>
<dbReference type="Pfam" id="PF00528">
    <property type="entry name" value="BPD_transp_1"/>
    <property type="match status" value="1"/>
</dbReference>
<evidence type="ECO:0000256" key="7">
    <source>
        <dbReference type="RuleBase" id="RU363032"/>
    </source>
</evidence>
<evidence type="ECO:0000256" key="3">
    <source>
        <dbReference type="ARBA" id="ARBA00022475"/>
    </source>
</evidence>
<dbReference type="GO" id="GO:0055085">
    <property type="term" value="P:transmembrane transport"/>
    <property type="evidence" value="ECO:0007669"/>
    <property type="project" value="InterPro"/>
</dbReference>
<keyword evidence="4 7" id="KW-0812">Transmembrane</keyword>
<keyword evidence="2 7" id="KW-0813">Transport</keyword>
<feature type="transmembrane region" description="Helical" evidence="7">
    <location>
        <begin position="206"/>
        <end position="228"/>
    </location>
</feature>
<feature type="transmembrane region" description="Helical" evidence="7">
    <location>
        <begin position="110"/>
        <end position="131"/>
    </location>
</feature>
<keyword evidence="5 7" id="KW-1133">Transmembrane helix</keyword>
<feature type="transmembrane region" description="Helical" evidence="7">
    <location>
        <begin position="266"/>
        <end position="291"/>
    </location>
</feature>
<protein>
    <submittedName>
        <fullName evidence="9">Trehalose transport system permease protein SugA</fullName>
    </submittedName>
</protein>
<accession>A0A4P6M840</accession>
<keyword evidence="3" id="KW-1003">Cell membrane</keyword>
<evidence type="ECO:0000259" key="8">
    <source>
        <dbReference type="PROSITE" id="PS50928"/>
    </source>
</evidence>
<dbReference type="PROSITE" id="PS50928">
    <property type="entry name" value="ABC_TM1"/>
    <property type="match status" value="1"/>
</dbReference>
<evidence type="ECO:0000313" key="10">
    <source>
        <dbReference type="Proteomes" id="UP000289794"/>
    </source>
</evidence>
<comment type="similarity">
    <text evidence="7">Belongs to the binding-protein-dependent transport system permease family.</text>
</comment>
<dbReference type="PANTHER" id="PTHR43005">
    <property type="entry name" value="BLR7065 PROTEIN"/>
    <property type="match status" value="1"/>
</dbReference>
<dbReference type="InterPro" id="IPR035906">
    <property type="entry name" value="MetI-like_sf"/>
</dbReference>
<dbReference type="GO" id="GO:0005886">
    <property type="term" value="C:plasma membrane"/>
    <property type="evidence" value="ECO:0007669"/>
    <property type="project" value="UniProtKB-SubCell"/>
</dbReference>
<dbReference type="InterPro" id="IPR000515">
    <property type="entry name" value="MetI-like"/>
</dbReference>
<feature type="transmembrane region" description="Helical" evidence="7">
    <location>
        <begin position="12"/>
        <end position="35"/>
    </location>
</feature>
<evidence type="ECO:0000256" key="5">
    <source>
        <dbReference type="ARBA" id="ARBA00022989"/>
    </source>
</evidence>
<reference evidence="9 10" key="1">
    <citation type="submission" date="2019-01" db="EMBL/GenBank/DDBJ databases">
        <title>PMF-metabolizing Aryl O-demethylase.</title>
        <authorList>
            <person name="Kim M."/>
        </authorList>
    </citation>
    <scope>NUCLEOTIDE SEQUENCE [LARGE SCALE GENOMIC DNA]</scope>
    <source>
        <strain evidence="9 10">PMF1</strain>
    </source>
</reference>
<dbReference type="SUPFAM" id="SSF161098">
    <property type="entry name" value="MetI-like"/>
    <property type="match status" value="1"/>
</dbReference>
<dbReference type="EMBL" id="CP035945">
    <property type="protein sequence ID" value="QBE99773.1"/>
    <property type="molecule type" value="Genomic_DNA"/>
</dbReference>
<dbReference type="PANTHER" id="PTHR43005:SF1">
    <property type="entry name" value="SPERMIDINE_PUTRESCINE TRANSPORT SYSTEM PERMEASE PROTEIN"/>
    <property type="match status" value="1"/>
</dbReference>
<feature type="domain" description="ABC transmembrane type-1" evidence="8">
    <location>
        <begin position="73"/>
        <end position="287"/>
    </location>
</feature>
<sequence>MLKKLTLTERKIIFAWICILPVLLIRAWTTIYPVLTMFYYSLLDYDLIRRTKKFAGLLNFKKLTTNKQFLESLSFTVVFTVVSMIAIIVLGIGLALLLKQNFGGRKLIRTIALIPWGLSMIVVSIAALWAFDNTYGIVNDLIRRIGFAGYHFNWLSDKTGAQVSVILVNIWKNVSFFGIIMLAAFQGIPGELFESAKIDGANDWKILIHVSLPYVMRTFIIMIIFIGVSQINSFEIVYAMTKGGPGTSTSLLAYRLYMEATKNMNYGMASAITVVMFLATAVYGVIGLSFYRKVDY</sequence>
<dbReference type="Gene3D" id="1.10.3720.10">
    <property type="entry name" value="MetI-like"/>
    <property type="match status" value="1"/>
</dbReference>
<proteinExistence type="inferred from homology"/>
<evidence type="ECO:0000313" key="9">
    <source>
        <dbReference type="EMBL" id="QBE99773.1"/>
    </source>
</evidence>
<keyword evidence="6 7" id="KW-0472">Membrane</keyword>
<evidence type="ECO:0000256" key="6">
    <source>
        <dbReference type="ARBA" id="ARBA00023136"/>
    </source>
</evidence>
<organism evidence="9 10">
    <name type="scientific">Blautia producta</name>
    <dbReference type="NCBI Taxonomy" id="33035"/>
    <lineage>
        <taxon>Bacteria</taxon>
        <taxon>Bacillati</taxon>
        <taxon>Bacillota</taxon>
        <taxon>Clostridia</taxon>
        <taxon>Lachnospirales</taxon>
        <taxon>Lachnospiraceae</taxon>
        <taxon>Blautia</taxon>
    </lineage>
</organism>